<reference evidence="1" key="1">
    <citation type="submission" date="2015-07" db="EMBL/GenBank/DDBJ databases">
        <title>MeaNS - Measles Nucleotide Surveillance Program.</title>
        <authorList>
            <person name="Tran T."/>
            <person name="Druce J."/>
        </authorList>
    </citation>
    <scope>NUCLEOTIDE SEQUENCE</scope>
    <source>
        <strain evidence="1">UCB-OBI-ISO-001</strain>
        <tissue evidence="1">Gonad</tissue>
    </source>
</reference>
<sequence length="73" mass="8295">MSISSTLLIYFMLSYVYVVNKHRCVQFIPLSFFVSVSQPSPSPLSLSLSLPLYLPSILFRCHLFSITFPPPLL</sequence>
<gene>
    <name evidence="1" type="ORF">OCBIM_22011007mg</name>
</gene>
<proteinExistence type="predicted"/>
<evidence type="ECO:0000313" key="1">
    <source>
        <dbReference type="EMBL" id="KOF66890.1"/>
    </source>
</evidence>
<organism evidence="1">
    <name type="scientific">Octopus bimaculoides</name>
    <name type="common">California two-spotted octopus</name>
    <dbReference type="NCBI Taxonomy" id="37653"/>
    <lineage>
        <taxon>Eukaryota</taxon>
        <taxon>Metazoa</taxon>
        <taxon>Spiralia</taxon>
        <taxon>Lophotrochozoa</taxon>
        <taxon>Mollusca</taxon>
        <taxon>Cephalopoda</taxon>
        <taxon>Coleoidea</taxon>
        <taxon>Octopodiformes</taxon>
        <taxon>Octopoda</taxon>
        <taxon>Incirrata</taxon>
        <taxon>Octopodidae</taxon>
        <taxon>Octopus</taxon>
    </lineage>
</organism>
<dbReference type="EMBL" id="KQ427587">
    <property type="protein sequence ID" value="KOF66890.1"/>
    <property type="molecule type" value="Genomic_DNA"/>
</dbReference>
<dbReference type="AlphaFoldDB" id="A0A0L8FR41"/>
<accession>A0A0L8FR41</accession>
<protein>
    <submittedName>
        <fullName evidence="1">Uncharacterized protein</fullName>
    </submittedName>
</protein>
<name>A0A0L8FR41_OCTBM</name>